<sequence>METVSNMAAQAAKLVWGGNPEEKEPISGAQGNVSRGEPFDAGNMDPSHQQTMSTTAGSNRDASTQPNIGKSSHVDNSRQVDPISQPSTVAAAETETPKVTDERESQVEERVTSSRTSDDGASKPQTADDSRAPKTVSGKGSATTGKATEESHDDGETGDPNTGIMGDGPKPLDVVAEENGGDAGNNVDTKHKSENDDENDTRSRDQKSKGTGEMHVMTSGFAADGGDFDATKPGAGREADRLMEEKKGHAGAEPDGTGSTQEKPSLGDRLKNKLHKH</sequence>
<feature type="region of interest" description="Disordered" evidence="1">
    <location>
        <begin position="14"/>
        <end position="277"/>
    </location>
</feature>
<accession>A0A367LHD2</accession>
<comment type="caution">
    <text evidence="2">The sequence shown here is derived from an EMBL/GenBank/DDBJ whole genome shotgun (WGS) entry which is preliminary data.</text>
</comment>
<organism evidence="2 3">
    <name type="scientific">Ophiocordyceps polyrhachis-furcata BCC 54312</name>
    <dbReference type="NCBI Taxonomy" id="1330021"/>
    <lineage>
        <taxon>Eukaryota</taxon>
        <taxon>Fungi</taxon>
        <taxon>Dikarya</taxon>
        <taxon>Ascomycota</taxon>
        <taxon>Pezizomycotina</taxon>
        <taxon>Sordariomycetes</taxon>
        <taxon>Hypocreomycetidae</taxon>
        <taxon>Hypocreales</taxon>
        <taxon>Ophiocordycipitaceae</taxon>
        <taxon>Ophiocordyceps</taxon>
    </lineage>
</organism>
<evidence type="ECO:0000313" key="3">
    <source>
        <dbReference type="Proteomes" id="UP000253664"/>
    </source>
</evidence>
<feature type="compositionally biased region" description="Polar residues" evidence="1">
    <location>
        <begin position="46"/>
        <end position="70"/>
    </location>
</feature>
<evidence type="ECO:0000256" key="1">
    <source>
        <dbReference type="SAM" id="MobiDB-lite"/>
    </source>
</evidence>
<evidence type="ECO:0000313" key="2">
    <source>
        <dbReference type="EMBL" id="RCI13821.1"/>
    </source>
</evidence>
<dbReference type="EMBL" id="LKCN02000005">
    <property type="protein sequence ID" value="RCI13821.1"/>
    <property type="molecule type" value="Genomic_DNA"/>
</dbReference>
<feature type="compositionally biased region" description="Polar residues" evidence="1">
    <location>
        <begin position="79"/>
        <end position="88"/>
    </location>
</feature>
<dbReference type="OrthoDB" id="5388207at2759"/>
<feature type="compositionally biased region" description="Basic and acidic residues" evidence="1">
    <location>
        <begin position="235"/>
        <end position="252"/>
    </location>
</feature>
<proteinExistence type="predicted"/>
<feature type="compositionally biased region" description="Basic and acidic residues" evidence="1">
    <location>
        <begin position="188"/>
        <end position="212"/>
    </location>
</feature>
<dbReference type="STRING" id="1330021.A0A367LHD2"/>
<protein>
    <submittedName>
        <fullName evidence="2">Uncharacterized protein</fullName>
    </submittedName>
</protein>
<keyword evidence="3" id="KW-1185">Reference proteome</keyword>
<name>A0A367LHD2_9HYPO</name>
<reference evidence="2 3" key="1">
    <citation type="journal article" date="2015" name="BMC Genomics">
        <title>Insights from the genome of Ophiocordyceps polyrhachis-furcata to pathogenicity and host specificity in insect fungi.</title>
        <authorList>
            <person name="Wichadakul D."/>
            <person name="Kobmoo N."/>
            <person name="Ingsriswang S."/>
            <person name="Tangphatsornruang S."/>
            <person name="Chantasingh D."/>
            <person name="Luangsa-ard J.J."/>
            <person name="Eurwilaichitr L."/>
        </authorList>
    </citation>
    <scope>NUCLEOTIDE SEQUENCE [LARGE SCALE GENOMIC DNA]</scope>
    <source>
        <strain evidence="2 3">BCC 54312</strain>
    </source>
</reference>
<dbReference type="AlphaFoldDB" id="A0A367LHD2"/>
<gene>
    <name evidence="2" type="ORF">L249_7925</name>
</gene>
<feature type="compositionally biased region" description="Basic and acidic residues" evidence="1">
    <location>
        <begin position="95"/>
        <end position="132"/>
    </location>
</feature>
<dbReference type="Proteomes" id="UP000253664">
    <property type="component" value="Unassembled WGS sequence"/>
</dbReference>